<dbReference type="OMA" id="AWICEST"/>
<dbReference type="RefSeq" id="XP_010276822.1">
    <property type="nucleotide sequence ID" value="XM_010278520.2"/>
</dbReference>
<gene>
    <name evidence="8" type="primary">LOC104611460</name>
</gene>
<keyword evidence="3" id="KW-0611">Plant defense</keyword>
<feature type="domain" description="NB-ARC" evidence="4">
    <location>
        <begin position="12"/>
        <end position="187"/>
    </location>
</feature>
<dbReference type="Pfam" id="PF25019">
    <property type="entry name" value="LRR_R13L1-DRL21"/>
    <property type="match status" value="1"/>
</dbReference>
<dbReference type="InterPro" id="IPR058922">
    <property type="entry name" value="WHD_DRP"/>
</dbReference>
<dbReference type="AlphaFoldDB" id="A0A1U8BJ83"/>
<evidence type="ECO:0000313" key="8">
    <source>
        <dbReference type="RefSeq" id="XP_010276822.1"/>
    </source>
</evidence>
<evidence type="ECO:0000313" key="7">
    <source>
        <dbReference type="Proteomes" id="UP000189703"/>
    </source>
</evidence>
<dbReference type="Pfam" id="PF23559">
    <property type="entry name" value="WHD_DRP"/>
    <property type="match status" value="1"/>
</dbReference>
<proteinExistence type="predicted"/>
<dbReference type="SUPFAM" id="SSF52540">
    <property type="entry name" value="P-loop containing nucleoside triphosphate hydrolases"/>
    <property type="match status" value="1"/>
</dbReference>
<protein>
    <submittedName>
        <fullName evidence="8">Disease resistance protein RGA3</fullName>
    </submittedName>
</protein>
<evidence type="ECO:0000259" key="4">
    <source>
        <dbReference type="Pfam" id="PF00931"/>
    </source>
</evidence>
<dbReference type="GO" id="GO:0043531">
    <property type="term" value="F:ADP binding"/>
    <property type="evidence" value="ECO:0007669"/>
    <property type="project" value="InterPro"/>
</dbReference>
<evidence type="ECO:0000256" key="1">
    <source>
        <dbReference type="ARBA" id="ARBA00022614"/>
    </source>
</evidence>
<dbReference type="Pfam" id="PF00931">
    <property type="entry name" value="NB-ARC"/>
    <property type="match status" value="1"/>
</dbReference>
<dbReference type="SUPFAM" id="SSF52058">
    <property type="entry name" value="L domain-like"/>
    <property type="match status" value="1"/>
</dbReference>
<sequence length="877" mass="98929">MDQSLILNRNEDLDAVKTQLLSNTHQTNNRKNAPVVAIVGMGGLGKTTLAQLLYNDSNVKDYFPTRAWVCVSNDFNVERLSKEILESTSGSACKLENLDQIQRKLEERLGGNRFLLVLDDVWSEKPRDWEALRVPFRIAEKGSRIIVTTRSRKTVSSIRDTIYAHDLQILSNESCWELIKRRAFAEETMLSVEPGLEAIGREVAKKCKGLPLAASTIGSLLYSSKPDVEEWENILQSDMWNSEGDDELPASLSLSYHYLPLHLKHCFAYCSLFPKDHEFDKKHLVQMWIAEGFVLPAKQDKRLLGAVGGQYFDDLCHRSFFQYINGKFVMHDLIHDLAGLVSGEIYCRIGSSGKYSFEISKNTRHLSLPNDEEHLRNVESAHESKCLSTLMVGIIESAGWTDKENIDDILNSMLPKKAPVGLWENLRCLRVLSLSGAGINEIPESIGNLKHLRYINLSSFWVTELPESICKLYHLEILIQDDCLMKMARLPQGIGRLSCLKTMPHFPVAKDGGGAGLGELKGLQCLEGALCIHGLHNVSNVAEATEVNLRDRSRIHELELCFGDGPDLFLELFDKAQARDVQSDKGMDAEVLEALQPHTELRRLEIDRYCGDNFPPWMMNGLSRYRKLVSVRLGSCYKCRSLPPLGQLPLLESLTLEWIVEVEEWPGAESGEFLCLQRLKIINCQKLRQLHPALGSIPKLSLLKISGCPGLTSLPNPGLINLTSLKDLTITDCSDTLKRQLLDEGFPLCLTHLEIDSEVLMALPSRGLRDLSCLEELELREPTQDSGEDISDFGYDLSDVWGVQDISDFGYNLGDEWGVIEPTEDSRDLEEGNPTKKFLPKLPTNLRRFLVNNEDCTHYLHSQERREEEEIKSPKIS</sequence>
<dbReference type="InterPro" id="IPR027417">
    <property type="entry name" value="P-loop_NTPase"/>
</dbReference>
<dbReference type="eggNOG" id="KOG4658">
    <property type="taxonomic scope" value="Eukaryota"/>
</dbReference>
<organism evidence="7 8">
    <name type="scientific">Nelumbo nucifera</name>
    <name type="common">Sacred lotus</name>
    <dbReference type="NCBI Taxonomy" id="4432"/>
    <lineage>
        <taxon>Eukaryota</taxon>
        <taxon>Viridiplantae</taxon>
        <taxon>Streptophyta</taxon>
        <taxon>Embryophyta</taxon>
        <taxon>Tracheophyta</taxon>
        <taxon>Spermatophyta</taxon>
        <taxon>Magnoliopsida</taxon>
        <taxon>Proteales</taxon>
        <taxon>Nelumbonaceae</taxon>
        <taxon>Nelumbo</taxon>
    </lineage>
</organism>
<dbReference type="Gene3D" id="3.40.50.300">
    <property type="entry name" value="P-loop containing nucleotide triphosphate hydrolases"/>
    <property type="match status" value="1"/>
</dbReference>
<dbReference type="FunFam" id="3.40.50.300:FF:001091">
    <property type="entry name" value="Probable disease resistance protein At1g61300"/>
    <property type="match status" value="1"/>
</dbReference>
<dbReference type="GeneID" id="104611460"/>
<dbReference type="PANTHER" id="PTHR36766:SF40">
    <property type="entry name" value="DISEASE RESISTANCE PROTEIN RGA3"/>
    <property type="match status" value="1"/>
</dbReference>
<dbReference type="FunFam" id="1.10.10.10:FF:000322">
    <property type="entry name" value="Probable disease resistance protein At1g63360"/>
    <property type="match status" value="1"/>
</dbReference>
<dbReference type="InterPro" id="IPR002182">
    <property type="entry name" value="NB-ARC"/>
</dbReference>
<feature type="domain" description="Disease resistance protein winged helix" evidence="5">
    <location>
        <begin position="272"/>
        <end position="338"/>
    </location>
</feature>
<dbReference type="Proteomes" id="UP000189703">
    <property type="component" value="Unplaced"/>
</dbReference>
<keyword evidence="2" id="KW-0677">Repeat</keyword>
<dbReference type="InterPro" id="IPR042197">
    <property type="entry name" value="Apaf_helical"/>
</dbReference>
<dbReference type="KEGG" id="nnu:104611460"/>
<dbReference type="PANTHER" id="PTHR36766">
    <property type="entry name" value="PLANT BROAD-SPECTRUM MILDEW RESISTANCE PROTEIN RPW8"/>
    <property type="match status" value="1"/>
</dbReference>
<dbReference type="Gene3D" id="3.80.10.10">
    <property type="entry name" value="Ribonuclease Inhibitor"/>
    <property type="match status" value="1"/>
</dbReference>
<dbReference type="GO" id="GO:0006952">
    <property type="term" value="P:defense response"/>
    <property type="evidence" value="ECO:0007669"/>
    <property type="project" value="UniProtKB-KW"/>
</dbReference>
<dbReference type="InParanoid" id="A0A1U8BJ83"/>
<reference evidence="8" key="1">
    <citation type="submission" date="2025-08" db="UniProtKB">
        <authorList>
            <consortium name="RefSeq"/>
        </authorList>
    </citation>
    <scope>IDENTIFICATION</scope>
</reference>
<evidence type="ECO:0000256" key="2">
    <source>
        <dbReference type="ARBA" id="ARBA00022737"/>
    </source>
</evidence>
<dbReference type="PRINTS" id="PR00364">
    <property type="entry name" value="DISEASERSIST"/>
</dbReference>
<keyword evidence="1" id="KW-0433">Leucine-rich repeat</keyword>
<dbReference type="Gene3D" id="1.10.8.430">
    <property type="entry name" value="Helical domain of apoptotic protease-activating factors"/>
    <property type="match status" value="1"/>
</dbReference>
<dbReference type="Gene3D" id="1.10.10.10">
    <property type="entry name" value="Winged helix-like DNA-binding domain superfamily/Winged helix DNA-binding domain"/>
    <property type="match status" value="1"/>
</dbReference>
<dbReference type="InterPro" id="IPR036388">
    <property type="entry name" value="WH-like_DNA-bd_sf"/>
</dbReference>
<accession>A0A1U8BJ83</accession>
<evidence type="ECO:0000259" key="5">
    <source>
        <dbReference type="Pfam" id="PF23559"/>
    </source>
</evidence>
<feature type="domain" description="R13L1/DRL21-like LRR repeat region" evidence="6">
    <location>
        <begin position="517"/>
        <end position="657"/>
    </location>
</feature>
<dbReference type="InterPro" id="IPR056789">
    <property type="entry name" value="LRR_R13L1-DRL21"/>
</dbReference>
<keyword evidence="7" id="KW-1185">Reference proteome</keyword>
<dbReference type="InterPro" id="IPR032675">
    <property type="entry name" value="LRR_dom_sf"/>
</dbReference>
<evidence type="ECO:0000259" key="6">
    <source>
        <dbReference type="Pfam" id="PF25019"/>
    </source>
</evidence>
<evidence type="ECO:0000256" key="3">
    <source>
        <dbReference type="ARBA" id="ARBA00022821"/>
    </source>
</evidence>
<dbReference type="OrthoDB" id="1878701at2759"/>
<name>A0A1U8BJ83_NELNU</name>